<evidence type="ECO:0000313" key="1">
    <source>
        <dbReference type="EMBL" id="GGF03189.1"/>
    </source>
</evidence>
<dbReference type="InterPro" id="IPR015943">
    <property type="entry name" value="WD40/YVTN_repeat-like_dom_sf"/>
</dbReference>
<proteinExistence type="predicted"/>
<name>A0ABQ1TVJ5_9BACT</name>
<dbReference type="SUPFAM" id="SSF50969">
    <property type="entry name" value="YVTN repeat-like/Quinoprotein amine dehydrogenase"/>
    <property type="match status" value="1"/>
</dbReference>
<dbReference type="InterPro" id="IPR013783">
    <property type="entry name" value="Ig-like_fold"/>
</dbReference>
<dbReference type="Proteomes" id="UP000632273">
    <property type="component" value="Unassembled WGS sequence"/>
</dbReference>
<protein>
    <recommendedName>
        <fullName evidence="3">Fibronectin type-III domain-containing protein</fullName>
    </recommendedName>
</protein>
<dbReference type="Gene3D" id="2.60.40.10">
    <property type="entry name" value="Immunoglobulins"/>
    <property type="match status" value="1"/>
</dbReference>
<dbReference type="EMBL" id="BMHT01000002">
    <property type="protein sequence ID" value="GGF03189.1"/>
    <property type="molecule type" value="Genomic_DNA"/>
</dbReference>
<dbReference type="Gene3D" id="2.130.10.10">
    <property type="entry name" value="YVTN repeat-like/Quinoprotein amine dehydrogenase"/>
    <property type="match status" value="1"/>
</dbReference>
<evidence type="ECO:0008006" key="3">
    <source>
        <dbReference type="Google" id="ProtNLM"/>
    </source>
</evidence>
<sequence>MSEPKVVGDSIKLQWTKLENANFMSYSVLRKTPSDSYQIPIAQNYRADQVSFVDNTVPYSATVEYQVIARISSNQPNQPNQAGQTISSNIISYQRKDIKTLAIAPYDVQFRPQDRLLYFFEKSGTISKYDVKSEQIVKSVNTAATIGYCDFGTYNGVEELYVPRNDGWIFIYDAATLAKVDQLNVGLSSSCVVAYNGLLFISTSAWTNRPLKVYNRATKQLISETGDFDQTRFKRFPNSATELLEITLNIGPTDQDYYSFNANGTSSYHVNDRYHGDYPLDANIFEFFPQGNKYITASAGAIYRKDMTYEASLPRGNKEFTTFCFDESAQLIYAGTRTKSLEVYTIASYNYMRSIATKAYPFKLFKDTNGGFLCVSSINPPASYYSPPSSGIIIEQVK</sequence>
<comment type="caution">
    <text evidence="1">The sequence shown here is derived from an EMBL/GenBank/DDBJ whole genome shotgun (WGS) entry which is preliminary data.</text>
</comment>
<keyword evidence="2" id="KW-1185">Reference proteome</keyword>
<evidence type="ECO:0000313" key="2">
    <source>
        <dbReference type="Proteomes" id="UP000632273"/>
    </source>
</evidence>
<reference evidence="2" key="1">
    <citation type="journal article" date="2019" name="Int. J. Syst. Evol. Microbiol.">
        <title>The Global Catalogue of Microorganisms (GCM) 10K type strain sequencing project: providing services to taxonomists for standard genome sequencing and annotation.</title>
        <authorList>
            <consortium name="The Broad Institute Genomics Platform"/>
            <consortium name="The Broad Institute Genome Sequencing Center for Infectious Disease"/>
            <person name="Wu L."/>
            <person name="Ma J."/>
        </authorList>
    </citation>
    <scope>NUCLEOTIDE SEQUENCE [LARGE SCALE GENOMIC DNA]</scope>
    <source>
        <strain evidence="2">CGMCC 1.15197</strain>
    </source>
</reference>
<accession>A0ABQ1TVJ5</accession>
<gene>
    <name evidence="1" type="ORF">GCM10011383_12670</name>
</gene>
<organism evidence="1 2">
    <name type="scientific">Hymenobacter cavernae</name>
    <dbReference type="NCBI Taxonomy" id="2044852"/>
    <lineage>
        <taxon>Bacteria</taxon>
        <taxon>Pseudomonadati</taxon>
        <taxon>Bacteroidota</taxon>
        <taxon>Cytophagia</taxon>
        <taxon>Cytophagales</taxon>
        <taxon>Hymenobacteraceae</taxon>
        <taxon>Hymenobacter</taxon>
    </lineage>
</organism>
<dbReference type="InterPro" id="IPR011044">
    <property type="entry name" value="Quino_amine_DH_bsu"/>
</dbReference>